<evidence type="ECO:0000313" key="2">
    <source>
        <dbReference type="Proteomes" id="UP000299102"/>
    </source>
</evidence>
<protein>
    <submittedName>
        <fullName evidence="1">Uncharacterized protein</fullName>
    </submittedName>
</protein>
<reference evidence="1 2" key="1">
    <citation type="journal article" date="2019" name="Commun. Biol.">
        <title>The bagworm genome reveals a unique fibroin gene that provides high tensile strength.</title>
        <authorList>
            <person name="Kono N."/>
            <person name="Nakamura H."/>
            <person name="Ohtoshi R."/>
            <person name="Tomita M."/>
            <person name="Numata K."/>
            <person name="Arakawa K."/>
        </authorList>
    </citation>
    <scope>NUCLEOTIDE SEQUENCE [LARGE SCALE GENOMIC DNA]</scope>
</reference>
<accession>A0A4C1ZW04</accession>
<name>A0A4C1ZW04_EUMVA</name>
<keyword evidence="2" id="KW-1185">Reference proteome</keyword>
<sequence>MRKGRSALNLRIKSFAVRNESPRRPTGTRTGLASRVRPVKGGAVTSDVFYAIDCVQIISVLLGTSGERDTYGLCNIEESPVLSTNMISDEYDINGKCIEFNRSLRLTAPRAPSGGARRPPRLIGEGARVSASSIFGRS</sequence>
<organism evidence="1 2">
    <name type="scientific">Eumeta variegata</name>
    <name type="common">Bagworm moth</name>
    <name type="synonym">Eumeta japonica</name>
    <dbReference type="NCBI Taxonomy" id="151549"/>
    <lineage>
        <taxon>Eukaryota</taxon>
        <taxon>Metazoa</taxon>
        <taxon>Ecdysozoa</taxon>
        <taxon>Arthropoda</taxon>
        <taxon>Hexapoda</taxon>
        <taxon>Insecta</taxon>
        <taxon>Pterygota</taxon>
        <taxon>Neoptera</taxon>
        <taxon>Endopterygota</taxon>
        <taxon>Lepidoptera</taxon>
        <taxon>Glossata</taxon>
        <taxon>Ditrysia</taxon>
        <taxon>Tineoidea</taxon>
        <taxon>Psychidae</taxon>
        <taxon>Oiketicinae</taxon>
        <taxon>Eumeta</taxon>
    </lineage>
</organism>
<dbReference type="AlphaFoldDB" id="A0A4C1ZW04"/>
<gene>
    <name evidence="1" type="ORF">EVAR_56180_1</name>
</gene>
<dbReference type="Proteomes" id="UP000299102">
    <property type="component" value="Unassembled WGS sequence"/>
</dbReference>
<proteinExistence type="predicted"/>
<comment type="caution">
    <text evidence="1">The sequence shown here is derived from an EMBL/GenBank/DDBJ whole genome shotgun (WGS) entry which is preliminary data.</text>
</comment>
<dbReference type="EMBL" id="BGZK01002156">
    <property type="protein sequence ID" value="GBP91274.1"/>
    <property type="molecule type" value="Genomic_DNA"/>
</dbReference>
<evidence type="ECO:0000313" key="1">
    <source>
        <dbReference type="EMBL" id="GBP91274.1"/>
    </source>
</evidence>